<keyword evidence="3" id="KW-1185">Reference proteome</keyword>
<dbReference type="AlphaFoldDB" id="A0A848LVH6"/>
<keyword evidence="1" id="KW-0732">Signal</keyword>
<feature type="signal peptide" evidence="1">
    <location>
        <begin position="1"/>
        <end position="25"/>
    </location>
</feature>
<proteinExistence type="predicted"/>
<reference evidence="2 3" key="1">
    <citation type="submission" date="2020-04" db="EMBL/GenBank/DDBJ databases">
        <title>Draft genome of Pyxidicoccus fallax type strain.</title>
        <authorList>
            <person name="Whitworth D.E."/>
        </authorList>
    </citation>
    <scope>NUCLEOTIDE SEQUENCE [LARGE SCALE GENOMIC DNA]</scope>
    <source>
        <strain evidence="2 3">DSM 14698</strain>
    </source>
</reference>
<dbReference type="Proteomes" id="UP000518300">
    <property type="component" value="Unassembled WGS sequence"/>
</dbReference>
<dbReference type="RefSeq" id="WP_169351180.1">
    <property type="nucleotide sequence ID" value="NZ_JABBJJ010000375.1"/>
</dbReference>
<evidence type="ECO:0000313" key="3">
    <source>
        <dbReference type="Proteomes" id="UP000518300"/>
    </source>
</evidence>
<sequence length="117" mass="12764">MSQSRARRAAALLVLTLGVAPAALGAEEPVVGTPYVFQTVDSYNVVNHIEVEVTGILQGESAPRTVSFWYNLGNIDSAGHLTRCDRMALLAMNKPGLYLLEMTQTNTSVARCRLTRR</sequence>
<gene>
    <name evidence="2" type="ORF">HG543_45245</name>
</gene>
<organism evidence="2 3">
    <name type="scientific">Pyxidicoccus fallax</name>
    <dbReference type="NCBI Taxonomy" id="394095"/>
    <lineage>
        <taxon>Bacteria</taxon>
        <taxon>Pseudomonadati</taxon>
        <taxon>Myxococcota</taxon>
        <taxon>Myxococcia</taxon>
        <taxon>Myxococcales</taxon>
        <taxon>Cystobacterineae</taxon>
        <taxon>Myxococcaceae</taxon>
        <taxon>Pyxidicoccus</taxon>
    </lineage>
</organism>
<protein>
    <submittedName>
        <fullName evidence="2">Uncharacterized protein</fullName>
    </submittedName>
</protein>
<evidence type="ECO:0000256" key="1">
    <source>
        <dbReference type="SAM" id="SignalP"/>
    </source>
</evidence>
<name>A0A848LVH6_9BACT</name>
<accession>A0A848LVH6</accession>
<comment type="caution">
    <text evidence="2">The sequence shown here is derived from an EMBL/GenBank/DDBJ whole genome shotgun (WGS) entry which is preliminary data.</text>
</comment>
<feature type="chain" id="PRO_5032851239" evidence="1">
    <location>
        <begin position="26"/>
        <end position="117"/>
    </location>
</feature>
<evidence type="ECO:0000313" key="2">
    <source>
        <dbReference type="EMBL" id="NMO22015.1"/>
    </source>
</evidence>
<dbReference type="EMBL" id="JABBJJ010000375">
    <property type="protein sequence ID" value="NMO22015.1"/>
    <property type="molecule type" value="Genomic_DNA"/>
</dbReference>